<gene>
    <name evidence="2" type="ORF">EV664_1016</name>
</gene>
<evidence type="ECO:0000313" key="3">
    <source>
        <dbReference type="Proteomes" id="UP000295493"/>
    </source>
</evidence>
<accession>A0A4R6FXB6</accession>
<comment type="caution">
    <text evidence="2">The sequence shown here is derived from an EMBL/GenBank/DDBJ whole genome shotgun (WGS) entry which is preliminary data.</text>
</comment>
<evidence type="ECO:0000256" key="1">
    <source>
        <dbReference type="SAM" id="Phobius"/>
    </source>
</evidence>
<sequence length="183" mass="20820">MKSPRRITLELARKSLGPHPDDPEAQRVVDHIERRTPISQDVGDLSDAQDNFWDRLADSVARIGGSWGFIGAFFLFLVAWTSLNSVVLTRGEVFDPYPYIFLNLMLSMLAAIQAPIIMMSQNRQAEKDRLAAAHDYEVNLRSELEILGMQEKLDHLRGEQHDLILEQQARILDQLGRIEARLG</sequence>
<organism evidence="2 3">
    <name type="scientific">Stakelama pacifica</name>
    <dbReference type="NCBI Taxonomy" id="517720"/>
    <lineage>
        <taxon>Bacteria</taxon>
        <taxon>Pseudomonadati</taxon>
        <taxon>Pseudomonadota</taxon>
        <taxon>Alphaproteobacteria</taxon>
        <taxon>Sphingomonadales</taxon>
        <taxon>Sphingomonadaceae</taxon>
        <taxon>Stakelama</taxon>
    </lineage>
</organism>
<name>A0A4R6FXB6_9SPHN</name>
<evidence type="ECO:0000313" key="2">
    <source>
        <dbReference type="EMBL" id="TDN86437.1"/>
    </source>
</evidence>
<feature type="transmembrane region" description="Helical" evidence="1">
    <location>
        <begin position="60"/>
        <end position="80"/>
    </location>
</feature>
<dbReference type="PANTHER" id="PTHR41386:SF1">
    <property type="entry name" value="MEMBRANE PROTEIN"/>
    <property type="match status" value="1"/>
</dbReference>
<keyword evidence="1" id="KW-0812">Transmembrane</keyword>
<reference evidence="2 3" key="1">
    <citation type="submission" date="2019-03" db="EMBL/GenBank/DDBJ databases">
        <title>Genomic Encyclopedia of Type Strains, Phase IV (KMG-IV): sequencing the most valuable type-strain genomes for metagenomic binning, comparative biology and taxonomic classification.</title>
        <authorList>
            <person name="Goeker M."/>
        </authorList>
    </citation>
    <scope>NUCLEOTIDE SEQUENCE [LARGE SCALE GENOMIC DNA]</scope>
    <source>
        <strain evidence="2 3">DSM 25059</strain>
    </source>
</reference>
<keyword evidence="1" id="KW-1133">Transmembrane helix</keyword>
<dbReference type="Pfam" id="PF06210">
    <property type="entry name" value="DUF1003"/>
    <property type="match status" value="1"/>
</dbReference>
<feature type="transmembrane region" description="Helical" evidence="1">
    <location>
        <begin position="100"/>
        <end position="119"/>
    </location>
</feature>
<dbReference type="Proteomes" id="UP000295493">
    <property type="component" value="Unassembled WGS sequence"/>
</dbReference>
<keyword evidence="3" id="KW-1185">Reference proteome</keyword>
<dbReference type="OrthoDB" id="9795736at2"/>
<dbReference type="InterPro" id="IPR010406">
    <property type="entry name" value="DUF1003"/>
</dbReference>
<keyword evidence="1" id="KW-0472">Membrane</keyword>
<dbReference type="RefSeq" id="WP_133493670.1">
    <property type="nucleotide sequence ID" value="NZ_BMLU01000001.1"/>
</dbReference>
<dbReference type="PANTHER" id="PTHR41386">
    <property type="entry name" value="INTEGRAL MEMBRANE PROTEIN-RELATED"/>
    <property type="match status" value="1"/>
</dbReference>
<protein>
    <submittedName>
        <fullName evidence="2">Putative membrane protein</fullName>
    </submittedName>
</protein>
<dbReference type="EMBL" id="SNWD01000001">
    <property type="protein sequence ID" value="TDN86437.1"/>
    <property type="molecule type" value="Genomic_DNA"/>
</dbReference>
<proteinExistence type="predicted"/>
<dbReference type="AlphaFoldDB" id="A0A4R6FXB6"/>